<dbReference type="InterPro" id="IPR039375">
    <property type="entry name" value="NodN-like"/>
</dbReference>
<dbReference type="CDD" id="cd03450">
    <property type="entry name" value="NodN"/>
    <property type="match status" value="1"/>
</dbReference>
<comment type="caution">
    <text evidence="3">The sequence shown here is derived from an EMBL/GenBank/DDBJ whole genome shotgun (WGS) entry which is preliminary data.</text>
</comment>
<reference evidence="3" key="1">
    <citation type="submission" date="2021-01" db="EMBL/GenBank/DDBJ databases">
        <title>Whole genome shotgun sequence of Rugosimonospora africana NBRC 104875.</title>
        <authorList>
            <person name="Komaki H."/>
            <person name="Tamura T."/>
        </authorList>
    </citation>
    <scope>NUCLEOTIDE SEQUENCE</scope>
    <source>
        <strain evidence="3">NBRC 104875</strain>
    </source>
</reference>
<proteinExistence type="inferred from homology"/>
<dbReference type="InterPro" id="IPR029069">
    <property type="entry name" value="HotDog_dom_sf"/>
</dbReference>
<organism evidence="3 4">
    <name type="scientific">Rugosimonospora africana</name>
    <dbReference type="NCBI Taxonomy" id="556532"/>
    <lineage>
        <taxon>Bacteria</taxon>
        <taxon>Bacillati</taxon>
        <taxon>Actinomycetota</taxon>
        <taxon>Actinomycetes</taxon>
        <taxon>Micromonosporales</taxon>
        <taxon>Micromonosporaceae</taxon>
        <taxon>Rugosimonospora</taxon>
    </lineage>
</organism>
<name>A0A8J3QTG4_9ACTN</name>
<protein>
    <submittedName>
        <fullName evidence="3">MaoC family dehydratase</fullName>
    </submittedName>
</protein>
<dbReference type="Pfam" id="PF01575">
    <property type="entry name" value="MaoC_dehydratas"/>
    <property type="match status" value="1"/>
</dbReference>
<dbReference type="Proteomes" id="UP000642748">
    <property type="component" value="Unassembled WGS sequence"/>
</dbReference>
<evidence type="ECO:0000259" key="2">
    <source>
        <dbReference type="Pfam" id="PF01575"/>
    </source>
</evidence>
<gene>
    <name evidence="3" type="ORF">Raf01_27430</name>
</gene>
<dbReference type="PANTHER" id="PTHR42993">
    <property type="entry name" value="MAOC-LIKE DEHYDRATASE DOMAIN-CONTAINING PROTEIN"/>
    <property type="match status" value="1"/>
</dbReference>
<evidence type="ECO:0000256" key="1">
    <source>
        <dbReference type="ARBA" id="ARBA00005254"/>
    </source>
</evidence>
<comment type="similarity">
    <text evidence="1">Belongs to the enoyl-CoA hydratase/isomerase family.</text>
</comment>
<evidence type="ECO:0000313" key="4">
    <source>
        <dbReference type="Proteomes" id="UP000642748"/>
    </source>
</evidence>
<dbReference type="SUPFAM" id="SSF54637">
    <property type="entry name" value="Thioesterase/thiol ester dehydrase-isomerase"/>
    <property type="match status" value="1"/>
</dbReference>
<dbReference type="InterPro" id="IPR002539">
    <property type="entry name" value="MaoC-like_dom"/>
</dbReference>
<accession>A0A8J3QTG4</accession>
<dbReference type="PANTHER" id="PTHR42993:SF1">
    <property type="entry name" value="MAOC-LIKE DEHYDRATASE DOMAIN-CONTAINING PROTEIN"/>
    <property type="match status" value="1"/>
</dbReference>
<evidence type="ECO:0000313" key="3">
    <source>
        <dbReference type="EMBL" id="GIH14571.1"/>
    </source>
</evidence>
<dbReference type="Gene3D" id="3.10.129.10">
    <property type="entry name" value="Hotdog Thioesterase"/>
    <property type="match status" value="1"/>
</dbReference>
<feature type="domain" description="MaoC-like" evidence="2">
    <location>
        <begin position="13"/>
        <end position="126"/>
    </location>
</feature>
<dbReference type="EMBL" id="BONZ01000027">
    <property type="protein sequence ID" value="GIH14571.1"/>
    <property type="molecule type" value="Genomic_DNA"/>
</dbReference>
<dbReference type="AlphaFoldDB" id="A0A8J3QTG4"/>
<keyword evidence="4" id="KW-1185">Reference proteome</keyword>
<dbReference type="RefSeq" id="WP_203918234.1">
    <property type="nucleotide sequence ID" value="NZ_BONZ01000027.1"/>
</dbReference>
<sequence length="150" mass="16064">MRIFASPDELLDAAGTHLGYSPWRTVEQERVTAFAEVTGDLQWIHIDPERAAAGPYGTTIAHGYFVLSLLPSFAAEVYRVESARMAVNYGLGKVRFPAPVPVGSSIRAGIELVSAGQAGDAVHTVALVTVEREGGEKPCCVAETIARFYA</sequence>